<dbReference type="InterPro" id="IPR041636">
    <property type="entry name" value="RNase_J_C"/>
</dbReference>
<reference evidence="2" key="1">
    <citation type="journal article" date="2021" name="PeerJ">
        <title>Extensive microbial diversity within the chicken gut microbiome revealed by metagenomics and culture.</title>
        <authorList>
            <person name="Gilroy R."/>
            <person name="Ravi A."/>
            <person name="Getino M."/>
            <person name="Pursley I."/>
            <person name="Horton D.L."/>
            <person name="Alikhan N.F."/>
            <person name="Baker D."/>
            <person name="Gharbi K."/>
            <person name="Hall N."/>
            <person name="Watson M."/>
            <person name="Adriaenssens E.M."/>
            <person name="Foster-Nyarko E."/>
            <person name="Jarju S."/>
            <person name="Secka A."/>
            <person name="Antonio M."/>
            <person name="Oren A."/>
            <person name="Chaudhuri R.R."/>
            <person name="La Ragione R."/>
            <person name="Hildebrand F."/>
            <person name="Pallen M.J."/>
        </authorList>
    </citation>
    <scope>NUCLEOTIDE SEQUENCE</scope>
    <source>
        <strain evidence="2">ChiBcec6-4105</strain>
    </source>
</reference>
<gene>
    <name evidence="2" type="ORF">H9914_06435</name>
</gene>
<accession>A0A9D2QUT8</accession>
<evidence type="ECO:0000313" key="2">
    <source>
        <dbReference type="EMBL" id="HJD28612.1"/>
    </source>
</evidence>
<dbReference type="Pfam" id="PF17770">
    <property type="entry name" value="RNase_J_C"/>
    <property type="match status" value="1"/>
</dbReference>
<dbReference type="Proteomes" id="UP000823892">
    <property type="component" value="Unassembled WGS sequence"/>
</dbReference>
<comment type="caution">
    <text evidence="2">The sequence shown here is derived from an EMBL/GenBank/DDBJ whole genome shotgun (WGS) entry which is preliminary data.</text>
</comment>
<dbReference type="Gene3D" id="3.10.20.580">
    <property type="match status" value="1"/>
</dbReference>
<proteinExistence type="predicted"/>
<evidence type="ECO:0000259" key="1">
    <source>
        <dbReference type="Pfam" id="PF17770"/>
    </source>
</evidence>
<name>A0A9D2QUT8_9FIRM</name>
<dbReference type="EMBL" id="DWUY01000143">
    <property type="protein sequence ID" value="HJD28612.1"/>
    <property type="molecule type" value="Genomic_DNA"/>
</dbReference>
<organism evidence="2 3">
    <name type="scientific">Candidatus Blautia avicola</name>
    <dbReference type="NCBI Taxonomy" id="2838483"/>
    <lineage>
        <taxon>Bacteria</taxon>
        <taxon>Bacillati</taxon>
        <taxon>Bacillota</taxon>
        <taxon>Clostridia</taxon>
        <taxon>Lachnospirales</taxon>
        <taxon>Lachnospiraceae</taxon>
        <taxon>Blautia</taxon>
    </lineage>
</organism>
<evidence type="ECO:0000313" key="3">
    <source>
        <dbReference type="Proteomes" id="UP000823892"/>
    </source>
</evidence>
<sequence length="29" mass="3442">KNIIKDSLGDFLWKRTKRNPMILPIIMEA</sequence>
<protein>
    <recommendedName>
        <fullName evidence="1">Ribonuclease J C-terminal domain-containing protein</fullName>
    </recommendedName>
</protein>
<reference evidence="2" key="2">
    <citation type="submission" date="2021-04" db="EMBL/GenBank/DDBJ databases">
        <authorList>
            <person name="Gilroy R."/>
        </authorList>
    </citation>
    <scope>NUCLEOTIDE SEQUENCE</scope>
    <source>
        <strain evidence="2">ChiBcec6-4105</strain>
    </source>
</reference>
<feature type="non-terminal residue" evidence="2">
    <location>
        <position position="1"/>
    </location>
</feature>
<feature type="domain" description="Ribonuclease J C-terminal" evidence="1">
    <location>
        <begin position="2"/>
        <end position="28"/>
    </location>
</feature>
<dbReference type="AlphaFoldDB" id="A0A9D2QUT8"/>